<evidence type="ECO:0000313" key="10">
    <source>
        <dbReference type="Proteomes" id="UP001501757"/>
    </source>
</evidence>
<evidence type="ECO:0000256" key="3">
    <source>
        <dbReference type="ARBA" id="ARBA00023002"/>
    </source>
</evidence>
<dbReference type="InterPro" id="IPR036291">
    <property type="entry name" value="NAD(P)-bd_dom_sf"/>
</dbReference>
<comment type="caution">
    <text evidence="9">The sequence shown here is derived from an EMBL/GenBank/DDBJ whole genome shotgun (WGS) entry which is preliminary data.</text>
</comment>
<keyword evidence="4 6" id="KW-0641">Proline biosynthesis</keyword>
<dbReference type="HAMAP" id="MF_01925">
    <property type="entry name" value="P5C_reductase"/>
    <property type="match status" value="1"/>
</dbReference>
<evidence type="ECO:0000256" key="6">
    <source>
        <dbReference type="RuleBase" id="RU003903"/>
    </source>
</evidence>
<keyword evidence="10" id="KW-1185">Reference proteome</keyword>
<dbReference type="Pfam" id="PF14748">
    <property type="entry name" value="P5CR_dimer"/>
    <property type="match status" value="1"/>
</dbReference>
<dbReference type="SUPFAM" id="SSF48179">
    <property type="entry name" value="6-phosphogluconate dehydrogenase C-terminal domain-like"/>
    <property type="match status" value="1"/>
</dbReference>
<gene>
    <name evidence="4 9" type="primary">proC</name>
    <name evidence="9" type="ORF">GCM10009092_02870</name>
</gene>
<dbReference type="EC" id="1.5.1.2" evidence="4 5"/>
<protein>
    <recommendedName>
        <fullName evidence="4 5">Pyrroline-5-carboxylate reductase</fullName>
        <shortName evidence="4">P5C reductase</shortName>
        <shortName evidence="4">P5CR</shortName>
        <ecNumber evidence="4 5">1.5.1.2</ecNumber>
    </recommendedName>
    <alternativeName>
        <fullName evidence="4">PCA reductase</fullName>
    </alternativeName>
</protein>
<feature type="domain" description="Pyrroline-5-carboxylate reductase dimerisation" evidence="8">
    <location>
        <begin position="163"/>
        <end position="268"/>
    </location>
</feature>
<comment type="subcellular location">
    <subcellularLocation>
        <location evidence="4">Cytoplasm</location>
    </subcellularLocation>
</comment>
<dbReference type="InterPro" id="IPR028939">
    <property type="entry name" value="P5C_Rdtase_cat_N"/>
</dbReference>
<evidence type="ECO:0000259" key="7">
    <source>
        <dbReference type="Pfam" id="PF03807"/>
    </source>
</evidence>
<dbReference type="PIRSF" id="PIRSF000193">
    <property type="entry name" value="Pyrrol-5-carb_rd"/>
    <property type="match status" value="1"/>
</dbReference>
<dbReference type="EMBL" id="BAAAEI010000002">
    <property type="protein sequence ID" value="GAA0341753.1"/>
    <property type="molecule type" value="Genomic_DNA"/>
</dbReference>
<evidence type="ECO:0000259" key="8">
    <source>
        <dbReference type="Pfam" id="PF14748"/>
    </source>
</evidence>
<accession>A0ABN0WM86</accession>
<evidence type="ECO:0000313" key="9">
    <source>
        <dbReference type="EMBL" id="GAA0341753.1"/>
    </source>
</evidence>
<comment type="catalytic activity">
    <reaction evidence="4">
        <text>L-proline + NAD(+) = (S)-1-pyrroline-5-carboxylate + NADH + 2 H(+)</text>
        <dbReference type="Rhea" id="RHEA:14105"/>
        <dbReference type="ChEBI" id="CHEBI:15378"/>
        <dbReference type="ChEBI" id="CHEBI:17388"/>
        <dbReference type="ChEBI" id="CHEBI:57540"/>
        <dbReference type="ChEBI" id="CHEBI:57945"/>
        <dbReference type="ChEBI" id="CHEBI:60039"/>
        <dbReference type="EC" id="1.5.1.2"/>
    </reaction>
</comment>
<dbReference type="PROSITE" id="PS00521">
    <property type="entry name" value="P5CR"/>
    <property type="match status" value="1"/>
</dbReference>
<dbReference type="InterPro" id="IPR008927">
    <property type="entry name" value="6-PGluconate_DH-like_C_sf"/>
</dbReference>
<comment type="pathway">
    <text evidence="4 6">Amino-acid biosynthesis; L-proline biosynthesis; L-proline from L-glutamate 5-semialdehyde: step 1/1.</text>
</comment>
<dbReference type="Gene3D" id="3.40.50.720">
    <property type="entry name" value="NAD(P)-binding Rossmann-like Domain"/>
    <property type="match status" value="1"/>
</dbReference>
<dbReference type="Gene3D" id="1.10.3730.10">
    <property type="entry name" value="ProC C-terminal domain-like"/>
    <property type="match status" value="1"/>
</dbReference>
<keyword evidence="4" id="KW-0963">Cytoplasm</keyword>
<comment type="similarity">
    <text evidence="1 4 6">Belongs to the pyrroline-5-carboxylate reductase family.</text>
</comment>
<keyword evidence="3 4" id="KW-0560">Oxidoreductase</keyword>
<proteinExistence type="inferred from homology"/>
<dbReference type="PANTHER" id="PTHR11645:SF0">
    <property type="entry name" value="PYRROLINE-5-CARBOXYLATE REDUCTASE 3"/>
    <property type="match status" value="1"/>
</dbReference>
<dbReference type="InterPro" id="IPR000304">
    <property type="entry name" value="Pyrroline-COOH_reductase"/>
</dbReference>
<dbReference type="RefSeq" id="WP_343840883.1">
    <property type="nucleotide sequence ID" value="NZ_BAAAEI010000002.1"/>
</dbReference>
<name>A0ABN0WM86_9ALTE</name>
<reference evidence="9 10" key="1">
    <citation type="journal article" date="2019" name="Int. J. Syst. Evol. Microbiol.">
        <title>The Global Catalogue of Microorganisms (GCM) 10K type strain sequencing project: providing services to taxonomists for standard genome sequencing and annotation.</title>
        <authorList>
            <consortium name="The Broad Institute Genomics Platform"/>
            <consortium name="The Broad Institute Genome Sequencing Center for Infectious Disease"/>
            <person name="Wu L."/>
            <person name="Ma J."/>
        </authorList>
    </citation>
    <scope>NUCLEOTIDE SEQUENCE [LARGE SCALE GENOMIC DNA]</scope>
    <source>
        <strain evidence="9 10">JCM 13378</strain>
    </source>
</reference>
<sequence length="272" mass="29040">MQHRKITFVGAGNMSRSIISGMVKSGYPAELITASNPSMPKLEALQRDFAIQITQDNLQAVANAEVVVLAVKPQLMAQVGEQLQQTNLDGKLFISIAAGLPVSRLQAMLGGQYPLVRTMPNTPSALGLGMTGLYANSQVNAPDRTFAGDLLGQVGKTAWVEKESMLDAVTAAAGSSPAYFFLFLEAMQDTAMQMGFDKDTARLLVEQAMLGAAHMVCHNSDLELSTLRAQVTSKGGTTAAAIEQFEQQGLRELVNNAMQAAVNRAGEMSKVF</sequence>
<dbReference type="PANTHER" id="PTHR11645">
    <property type="entry name" value="PYRROLINE-5-CARBOXYLATE REDUCTASE"/>
    <property type="match status" value="1"/>
</dbReference>
<evidence type="ECO:0000256" key="5">
    <source>
        <dbReference type="NCBIfam" id="TIGR00112"/>
    </source>
</evidence>
<evidence type="ECO:0000256" key="1">
    <source>
        <dbReference type="ARBA" id="ARBA00005525"/>
    </source>
</evidence>
<comment type="catalytic activity">
    <reaction evidence="4 6">
        <text>L-proline + NADP(+) = (S)-1-pyrroline-5-carboxylate + NADPH + 2 H(+)</text>
        <dbReference type="Rhea" id="RHEA:14109"/>
        <dbReference type="ChEBI" id="CHEBI:15378"/>
        <dbReference type="ChEBI" id="CHEBI:17388"/>
        <dbReference type="ChEBI" id="CHEBI:57783"/>
        <dbReference type="ChEBI" id="CHEBI:58349"/>
        <dbReference type="ChEBI" id="CHEBI:60039"/>
        <dbReference type="EC" id="1.5.1.2"/>
    </reaction>
</comment>
<dbReference type="Proteomes" id="UP001501757">
    <property type="component" value="Unassembled WGS sequence"/>
</dbReference>
<keyword evidence="2 4" id="KW-0521">NADP</keyword>
<dbReference type="InterPro" id="IPR053790">
    <property type="entry name" value="P5CR-like_CS"/>
</dbReference>
<keyword evidence="4 6" id="KW-0028">Amino-acid biosynthesis</keyword>
<dbReference type="Pfam" id="PF03807">
    <property type="entry name" value="F420_oxidored"/>
    <property type="match status" value="1"/>
</dbReference>
<dbReference type="InterPro" id="IPR029036">
    <property type="entry name" value="P5CR_dimer"/>
</dbReference>
<comment type="function">
    <text evidence="4">Catalyzes the reduction of 1-pyrroline-5-carboxylate (PCA) to L-proline.</text>
</comment>
<feature type="domain" description="Pyrroline-5-carboxylate reductase catalytic N-terminal" evidence="7">
    <location>
        <begin position="5"/>
        <end position="99"/>
    </location>
</feature>
<evidence type="ECO:0000256" key="4">
    <source>
        <dbReference type="HAMAP-Rule" id="MF_01925"/>
    </source>
</evidence>
<evidence type="ECO:0000256" key="2">
    <source>
        <dbReference type="ARBA" id="ARBA00022857"/>
    </source>
</evidence>
<organism evidence="9 10">
    <name type="scientific">Bowmanella denitrificans</name>
    <dbReference type="NCBI Taxonomy" id="366582"/>
    <lineage>
        <taxon>Bacteria</taxon>
        <taxon>Pseudomonadati</taxon>
        <taxon>Pseudomonadota</taxon>
        <taxon>Gammaproteobacteria</taxon>
        <taxon>Alteromonadales</taxon>
        <taxon>Alteromonadaceae</taxon>
        <taxon>Bowmanella</taxon>
    </lineage>
</organism>
<dbReference type="NCBIfam" id="TIGR00112">
    <property type="entry name" value="proC"/>
    <property type="match status" value="1"/>
</dbReference>
<dbReference type="SUPFAM" id="SSF51735">
    <property type="entry name" value="NAD(P)-binding Rossmann-fold domains"/>
    <property type="match status" value="1"/>
</dbReference>